<evidence type="ECO:0000313" key="2">
    <source>
        <dbReference type="EMBL" id="CAG8661550.1"/>
    </source>
</evidence>
<feature type="compositionally biased region" description="Basic and acidic residues" evidence="1">
    <location>
        <begin position="176"/>
        <end position="186"/>
    </location>
</feature>
<dbReference type="AlphaFoldDB" id="A0A9N9E5H3"/>
<accession>A0A9N9E5H3</accession>
<evidence type="ECO:0000256" key="1">
    <source>
        <dbReference type="SAM" id="MobiDB-lite"/>
    </source>
</evidence>
<feature type="region of interest" description="Disordered" evidence="1">
    <location>
        <begin position="176"/>
        <end position="207"/>
    </location>
</feature>
<organism evidence="2 3">
    <name type="scientific">Dentiscutata erythropus</name>
    <dbReference type="NCBI Taxonomy" id="1348616"/>
    <lineage>
        <taxon>Eukaryota</taxon>
        <taxon>Fungi</taxon>
        <taxon>Fungi incertae sedis</taxon>
        <taxon>Mucoromycota</taxon>
        <taxon>Glomeromycotina</taxon>
        <taxon>Glomeromycetes</taxon>
        <taxon>Diversisporales</taxon>
        <taxon>Gigasporaceae</taxon>
        <taxon>Dentiscutata</taxon>
    </lineage>
</organism>
<feature type="region of interest" description="Disordered" evidence="1">
    <location>
        <begin position="94"/>
        <end position="120"/>
    </location>
</feature>
<sequence>MLSFFKEPVSIIYHHIIWLNLCIHRPLMITVEGPRGDSTYMILPPTPHHHAKTYAGMLVAYFMDNCMEYVGSLLGQYMYYGPPVVIQLDDGLIQKDNPDKQDKPPYEQEQNKINKDKNRSKVDIRDESDVRNKFDDMRNYGTVKGQDLEQIEQSFESKDLSTQIFEQGSIKEEEIYQEDQGERSLDDSGIDIGDYLPKSVDENEKNRDSDFDELITTTEILDPEAIQFIENDNYFLLETVDKDSDIGEIGEENIRYFDDDDDDEDLHHLSNELESPKSGTDDDPIAFESRVSNDRIIPVEGKICEFSISIVGFVQHFEFDVQVIFNSHTLRRKNTHGSNRFNN</sequence>
<comment type="caution">
    <text evidence="2">The sequence shown here is derived from an EMBL/GenBank/DDBJ whole genome shotgun (WGS) entry which is preliminary data.</text>
</comment>
<reference evidence="2" key="1">
    <citation type="submission" date="2021-06" db="EMBL/GenBank/DDBJ databases">
        <authorList>
            <person name="Kallberg Y."/>
            <person name="Tangrot J."/>
            <person name="Rosling A."/>
        </authorList>
    </citation>
    <scope>NUCLEOTIDE SEQUENCE</scope>
    <source>
        <strain evidence="2">MA453B</strain>
    </source>
</reference>
<proteinExistence type="predicted"/>
<name>A0A9N9E5H3_9GLOM</name>
<gene>
    <name evidence="2" type="ORF">DERYTH_LOCUS10742</name>
</gene>
<dbReference type="OrthoDB" id="2442021at2759"/>
<dbReference type="Proteomes" id="UP000789405">
    <property type="component" value="Unassembled WGS sequence"/>
</dbReference>
<evidence type="ECO:0000313" key="3">
    <source>
        <dbReference type="Proteomes" id="UP000789405"/>
    </source>
</evidence>
<dbReference type="EMBL" id="CAJVPY010006377">
    <property type="protein sequence ID" value="CAG8661550.1"/>
    <property type="molecule type" value="Genomic_DNA"/>
</dbReference>
<feature type="region of interest" description="Disordered" evidence="1">
    <location>
        <begin position="256"/>
        <end position="284"/>
    </location>
</feature>
<protein>
    <submittedName>
        <fullName evidence="2">486_t:CDS:1</fullName>
    </submittedName>
</protein>
<keyword evidence="3" id="KW-1185">Reference proteome</keyword>
<feature type="compositionally biased region" description="Basic and acidic residues" evidence="1">
    <location>
        <begin position="265"/>
        <end position="275"/>
    </location>
</feature>